<dbReference type="InterPro" id="IPR029058">
    <property type="entry name" value="AB_hydrolase_fold"/>
</dbReference>
<evidence type="ECO:0000256" key="4">
    <source>
        <dbReference type="ARBA" id="ARBA00022438"/>
    </source>
</evidence>
<reference evidence="11" key="1">
    <citation type="journal article" date="2021" name="Genome Biol. Evol.">
        <title>A High-Quality Reference Genome for a Parasitic Bivalve with Doubly Uniparental Inheritance (Bivalvia: Unionida).</title>
        <authorList>
            <person name="Smith C.H."/>
        </authorList>
    </citation>
    <scope>NUCLEOTIDE SEQUENCE</scope>
    <source>
        <strain evidence="11">CHS0354</strain>
    </source>
</reference>
<dbReference type="GO" id="GO:0008239">
    <property type="term" value="F:dipeptidyl-peptidase activity"/>
    <property type="evidence" value="ECO:0007669"/>
    <property type="project" value="UniProtKB-EC"/>
</dbReference>
<dbReference type="InterPro" id="IPR045785">
    <property type="entry name" value="Dpp_8/9_N"/>
</dbReference>
<keyword evidence="6" id="KW-0378">Hydrolase</keyword>
<keyword evidence="7" id="KW-0720">Serine protease</keyword>
<evidence type="ECO:0000256" key="1">
    <source>
        <dbReference type="ARBA" id="ARBA00001257"/>
    </source>
</evidence>
<feature type="domain" description="Dipeptidyl peptidase 8 /9 ,N-terminal" evidence="10">
    <location>
        <begin position="34"/>
        <end position="139"/>
    </location>
</feature>
<reference evidence="11" key="2">
    <citation type="journal article" date="2021" name="Genome Biol. Evol.">
        <title>Developing a high-quality reference genome for a parasitic bivalve with doubly uniparental inheritance (Bivalvia: Unionida).</title>
        <authorList>
            <person name="Smith C.H."/>
        </authorList>
    </citation>
    <scope>NUCLEOTIDE SEQUENCE</scope>
    <source>
        <strain evidence="11">CHS0354</strain>
        <tissue evidence="11">Mantle</tissue>
    </source>
</reference>
<dbReference type="EC" id="3.4.14.5" evidence="3"/>
<dbReference type="InterPro" id="IPR002469">
    <property type="entry name" value="Peptidase_S9B_N"/>
</dbReference>
<name>A0AAE0SFC3_9BIVA</name>
<sequence>MFKRAKGAKMASEATLDLYESSMSSIQYSSPSGKRSWDELRQAVRETRKLLPAFASRIPSNFKFRTIQTNHGPMTRIYFLGMPPKNRENTLIYVDLPTQLQEEVGTLPWCNFLDAFPSGAPAGQMSREEQLQRERKRVGIFGITSYDFAESAGRFIFPACNNLYVCDDQNVCSEEPCIPQVVNTGCLGARMDPQICPNNVDLVAFVHSNDVWVTCLSSGQERRLTFSHKGTGQLVTDPLSSGVPSFVIQEEFDRYSGFWWQPADIPRTDPRYCVVKGSWPRTYRLLVEEVDESEVEILHIYSPSSDNVGIDEYRYPRAGSKNAHTFLKIIEFTVDEDGQISDMITEKHLYRPLTFFFPWMEYLVRAGWTPDSKYVYVQLLDRRQQRLALILIPVACFVIENSDIDMIFREESRNYPPLQIIYEDTSDIWINTHDILHFLPSKCKEEVPFIWSTEKSGFRHLYKVTAYTGQSSANPVDVFDQSEGVLKSETTEIPLTRGEWEVSGKQIWVNEEKELIYFLGLKDSPIETHLYVVSFKCPVEPVRLTERKYSHTVFFSSDLSLFVSVFSSIDQFPMSNVYKIQQVGQRVSAQLLGVLMGPTACKEYHPPELFSYQSIAGHTVHGMYYRPHNLELGRRYPVVLFVYGGPQVQLVTNSFKGLKFIRLHTLASQGYAVVVIDGRGSCNRGLRFESHIMHRLGLTEIEEQVEGLEWLASNVDFIDLSRVAIHGWSYGGYLSLMGLAQRPDIFKVAIVGAPVVDWALYDTGYTERYMDTPDNNRRGYQCGAVTSYVDNFPDQDNRLLIIHGLIDENVHFQHTSALINALVKACKPYQLQVYPNERHGLRNHEANEHYKTMVLNFLQNNL</sequence>
<dbReference type="InterPro" id="IPR050278">
    <property type="entry name" value="Serine_Prot_S9B/DPPIV"/>
</dbReference>
<dbReference type="InterPro" id="IPR001375">
    <property type="entry name" value="Peptidase_S9_cat"/>
</dbReference>
<dbReference type="PANTHER" id="PTHR11731">
    <property type="entry name" value="PROTEASE FAMILY S9B,C DIPEPTIDYL-PEPTIDASE IV-RELATED"/>
    <property type="match status" value="1"/>
</dbReference>
<keyword evidence="4" id="KW-0031">Aminopeptidase</keyword>
<dbReference type="Gene3D" id="2.140.10.30">
    <property type="entry name" value="Dipeptidylpeptidase IV, N-terminal domain"/>
    <property type="match status" value="1"/>
</dbReference>
<evidence type="ECO:0000256" key="7">
    <source>
        <dbReference type="ARBA" id="ARBA00022825"/>
    </source>
</evidence>
<organism evidence="11 12">
    <name type="scientific">Potamilus streckersoni</name>
    <dbReference type="NCBI Taxonomy" id="2493646"/>
    <lineage>
        <taxon>Eukaryota</taxon>
        <taxon>Metazoa</taxon>
        <taxon>Spiralia</taxon>
        <taxon>Lophotrochozoa</taxon>
        <taxon>Mollusca</taxon>
        <taxon>Bivalvia</taxon>
        <taxon>Autobranchia</taxon>
        <taxon>Heteroconchia</taxon>
        <taxon>Palaeoheterodonta</taxon>
        <taxon>Unionida</taxon>
        <taxon>Unionoidea</taxon>
        <taxon>Unionidae</taxon>
        <taxon>Ambleminae</taxon>
        <taxon>Lampsilini</taxon>
        <taxon>Potamilus</taxon>
    </lineage>
</organism>
<proteinExistence type="inferred from homology"/>
<evidence type="ECO:0000256" key="3">
    <source>
        <dbReference type="ARBA" id="ARBA00012062"/>
    </source>
</evidence>
<dbReference type="Pfam" id="PF00326">
    <property type="entry name" value="Peptidase_S9"/>
    <property type="match status" value="1"/>
</dbReference>
<keyword evidence="12" id="KW-1185">Reference proteome</keyword>
<evidence type="ECO:0000259" key="10">
    <source>
        <dbReference type="Pfam" id="PF19520"/>
    </source>
</evidence>
<dbReference type="SUPFAM" id="SSF53474">
    <property type="entry name" value="alpha/beta-Hydrolases"/>
    <property type="match status" value="1"/>
</dbReference>
<comment type="similarity">
    <text evidence="2">Belongs to the peptidase S9B family. DPPIV subfamily.</text>
</comment>
<gene>
    <name evidence="11" type="ORF">CHS0354_033788</name>
</gene>
<evidence type="ECO:0000256" key="2">
    <source>
        <dbReference type="ARBA" id="ARBA00010036"/>
    </source>
</evidence>
<dbReference type="EMBL" id="JAEAOA010001973">
    <property type="protein sequence ID" value="KAK3590861.1"/>
    <property type="molecule type" value="Genomic_DNA"/>
</dbReference>
<evidence type="ECO:0000259" key="8">
    <source>
        <dbReference type="Pfam" id="PF00326"/>
    </source>
</evidence>
<comment type="catalytic activity">
    <reaction evidence="1">
        <text>Release of an N-terminal dipeptide, Xaa-Yaa-|-Zaa-, from a polypeptide, preferentially when Yaa is Pro, provided Zaa is neither Pro nor hydroxyproline.</text>
        <dbReference type="EC" id="3.4.14.5"/>
    </reaction>
</comment>
<evidence type="ECO:0000256" key="6">
    <source>
        <dbReference type="ARBA" id="ARBA00022801"/>
    </source>
</evidence>
<dbReference type="FunFam" id="3.40.50.1820:FF:000016">
    <property type="entry name" value="Dipeptidyl peptidase 8-like isoform"/>
    <property type="match status" value="1"/>
</dbReference>
<keyword evidence="5" id="KW-0645">Protease</keyword>
<dbReference type="FunFam" id="2.140.10.30:FF:000002">
    <property type="entry name" value="Dipeptidyl peptidase 8-like isoform"/>
    <property type="match status" value="1"/>
</dbReference>
<evidence type="ECO:0000256" key="5">
    <source>
        <dbReference type="ARBA" id="ARBA00022670"/>
    </source>
</evidence>
<dbReference type="SUPFAM" id="SSF82171">
    <property type="entry name" value="DPP6 N-terminal domain-like"/>
    <property type="match status" value="1"/>
</dbReference>
<dbReference type="GO" id="GO:0008236">
    <property type="term" value="F:serine-type peptidase activity"/>
    <property type="evidence" value="ECO:0007669"/>
    <property type="project" value="UniProtKB-KW"/>
</dbReference>
<dbReference type="GO" id="GO:0006508">
    <property type="term" value="P:proteolysis"/>
    <property type="evidence" value="ECO:0007669"/>
    <property type="project" value="UniProtKB-KW"/>
</dbReference>
<dbReference type="Pfam" id="PF00930">
    <property type="entry name" value="DPPIV_N"/>
    <property type="match status" value="1"/>
</dbReference>
<dbReference type="GO" id="GO:0004177">
    <property type="term" value="F:aminopeptidase activity"/>
    <property type="evidence" value="ECO:0007669"/>
    <property type="project" value="UniProtKB-KW"/>
</dbReference>
<evidence type="ECO:0000313" key="11">
    <source>
        <dbReference type="EMBL" id="KAK3590861.1"/>
    </source>
</evidence>
<comment type="caution">
    <text evidence="11">The sequence shown here is derived from an EMBL/GenBank/DDBJ whole genome shotgun (WGS) entry which is preliminary data.</text>
</comment>
<dbReference type="AlphaFoldDB" id="A0AAE0SFC3"/>
<accession>A0AAE0SFC3</accession>
<feature type="domain" description="Peptidase S9 prolyl oligopeptidase catalytic" evidence="8">
    <location>
        <begin position="662"/>
        <end position="862"/>
    </location>
</feature>
<protein>
    <recommendedName>
        <fullName evidence="3">dipeptidyl-peptidase IV</fullName>
        <ecNumber evidence="3">3.4.14.5</ecNumber>
    </recommendedName>
</protein>
<dbReference type="PANTHER" id="PTHR11731:SF193">
    <property type="entry name" value="DIPEPTIDYL PEPTIDASE 9"/>
    <property type="match status" value="1"/>
</dbReference>
<dbReference type="Pfam" id="PF19520">
    <property type="entry name" value="Dpp_8_9_N"/>
    <property type="match status" value="1"/>
</dbReference>
<dbReference type="Proteomes" id="UP001195483">
    <property type="component" value="Unassembled WGS sequence"/>
</dbReference>
<feature type="domain" description="Dipeptidylpeptidase IV N-terminal" evidence="9">
    <location>
        <begin position="179"/>
        <end position="570"/>
    </location>
</feature>
<evidence type="ECO:0000259" key="9">
    <source>
        <dbReference type="Pfam" id="PF00930"/>
    </source>
</evidence>
<reference evidence="11" key="3">
    <citation type="submission" date="2023-05" db="EMBL/GenBank/DDBJ databases">
        <authorList>
            <person name="Smith C.H."/>
        </authorList>
    </citation>
    <scope>NUCLEOTIDE SEQUENCE</scope>
    <source>
        <strain evidence="11">CHS0354</strain>
        <tissue evidence="11">Mantle</tissue>
    </source>
</reference>
<evidence type="ECO:0000313" key="12">
    <source>
        <dbReference type="Proteomes" id="UP001195483"/>
    </source>
</evidence>
<dbReference type="Gene3D" id="3.40.50.1820">
    <property type="entry name" value="alpha/beta hydrolase"/>
    <property type="match status" value="1"/>
</dbReference>